<evidence type="ECO:0000256" key="7">
    <source>
        <dbReference type="ARBA" id="ARBA00022989"/>
    </source>
</evidence>
<evidence type="ECO:0000256" key="6">
    <source>
        <dbReference type="ARBA" id="ARBA00022832"/>
    </source>
</evidence>
<dbReference type="PROSITE" id="PS01188">
    <property type="entry name" value="ELO"/>
    <property type="match status" value="1"/>
</dbReference>
<evidence type="ECO:0000313" key="14">
    <source>
        <dbReference type="Proteomes" id="UP001159428"/>
    </source>
</evidence>
<dbReference type="GO" id="GO:0009922">
    <property type="term" value="F:fatty acid elongase activity"/>
    <property type="evidence" value="ECO:0007669"/>
    <property type="project" value="UniProtKB-EC"/>
</dbReference>
<dbReference type="GO" id="GO:0019367">
    <property type="term" value="P:fatty acid elongation, saturated fatty acid"/>
    <property type="evidence" value="ECO:0007669"/>
    <property type="project" value="TreeGrafter"/>
</dbReference>
<dbReference type="GO" id="GO:0034626">
    <property type="term" value="P:fatty acid elongation, polyunsaturated fatty acid"/>
    <property type="evidence" value="ECO:0007669"/>
    <property type="project" value="TreeGrafter"/>
</dbReference>
<reference evidence="13 14" key="1">
    <citation type="submission" date="2022-05" db="EMBL/GenBank/DDBJ databases">
        <authorList>
            <consortium name="Genoscope - CEA"/>
            <person name="William W."/>
        </authorList>
    </citation>
    <scope>NUCLEOTIDE SEQUENCE [LARGE SCALE GENOMIC DNA]</scope>
</reference>
<evidence type="ECO:0000256" key="2">
    <source>
        <dbReference type="ARBA" id="ARBA00007263"/>
    </source>
</evidence>
<dbReference type="InterPro" id="IPR002076">
    <property type="entry name" value="ELO_fam"/>
</dbReference>
<keyword evidence="5 12" id="KW-0812">Transmembrane</keyword>
<comment type="catalytic activity">
    <reaction evidence="11 12">
        <text>a very-long-chain acyl-CoA + malonyl-CoA + H(+) = a very-long-chain 3-oxoacyl-CoA + CO2 + CoA</text>
        <dbReference type="Rhea" id="RHEA:32727"/>
        <dbReference type="ChEBI" id="CHEBI:15378"/>
        <dbReference type="ChEBI" id="CHEBI:16526"/>
        <dbReference type="ChEBI" id="CHEBI:57287"/>
        <dbReference type="ChEBI" id="CHEBI:57384"/>
        <dbReference type="ChEBI" id="CHEBI:90725"/>
        <dbReference type="ChEBI" id="CHEBI:90736"/>
        <dbReference type="EC" id="2.3.1.199"/>
    </reaction>
</comment>
<gene>
    <name evidence="13" type="ORF">PMEA_00025025</name>
</gene>
<dbReference type="GO" id="GO:0042761">
    <property type="term" value="P:very long-chain fatty acid biosynthetic process"/>
    <property type="evidence" value="ECO:0007669"/>
    <property type="project" value="TreeGrafter"/>
</dbReference>
<evidence type="ECO:0000256" key="8">
    <source>
        <dbReference type="ARBA" id="ARBA00023098"/>
    </source>
</evidence>
<dbReference type="GO" id="GO:0005789">
    <property type="term" value="C:endoplasmic reticulum membrane"/>
    <property type="evidence" value="ECO:0007669"/>
    <property type="project" value="TreeGrafter"/>
</dbReference>
<comment type="similarity">
    <text evidence="2 12">Belongs to the ELO family.</text>
</comment>
<keyword evidence="8 12" id="KW-0443">Lipid metabolism</keyword>
<dbReference type="GO" id="GO:0034625">
    <property type="term" value="P:fatty acid elongation, monounsaturated fatty acid"/>
    <property type="evidence" value="ECO:0007669"/>
    <property type="project" value="TreeGrafter"/>
</dbReference>
<organism evidence="13 14">
    <name type="scientific">Pocillopora meandrina</name>
    <dbReference type="NCBI Taxonomy" id="46732"/>
    <lineage>
        <taxon>Eukaryota</taxon>
        <taxon>Metazoa</taxon>
        <taxon>Cnidaria</taxon>
        <taxon>Anthozoa</taxon>
        <taxon>Hexacorallia</taxon>
        <taxon>Scleractinia</taxon>
        <taxon>Astrocoeniina</taxon>
        <taxon>Pocilloporidae</taxon>
        <taxon>Pocillopora</taxon>
    </lineage>
</organism>
<keyword evidence="9 12" id="KW-0472">Membrane</keyword>
<dbReference type="GO" id="GO:0030148">
    <property type="term" value="P:sphingolipid biosynthetic process"/>
    <property type="evidence" value="ECO:0007669"/>
    <property type="project" value="TreeGrafter"/>
</dbReference>
<dbReference type="InterPro" id="IPR030457">
    <property type="entry name" value="ELO_CS"/>
</dbReference>
<keyword evidence="7 12" id="KW-1133">Transmembrane helix</keyword>
<dbReference type="EC" id="2.3.1.199" evidence="12"/>
<proteinExistence type="inferred from homology"/>
<feature type="transmembrane region" description="Helical" evidence="12">
    <location>
        <begin position="45"/>
        <end position="69"/>
    </location>
</feature>
<dbReference type="PANTHER" id="PTHR11157">
    <property type="entry name" value="FATTY ACID ACYL TRANSFERASE-RELATED"/>
    <property type="match status" value="1"/>
</dbReference>
<evidence type="ECO:0000313" key="13">
    <source>
        <dbReference type="EMBL" id="CAH3150952.1"/>
    </source>
</evidence>
<keyword evidence="10 12" id="KW-0275">Fatty acid biosynthesis</keyword>
<name>A0AAU9XL19_9CNID</name>
<protein>
    <recommendedName>
        <fullName evidence="12">Elongation of very long chain fatty acids protein</fullName>
        <ecNumber evidence="12">2.3.1.199</ecNumber>
    </recommendedName>
    <alternativeName>
        <fullName evidence="12">Very-long-chain 3-oxoacyl-CoA synthase</fullName>
    </alternativeName>
</protein>
<dbReference type="EMBL" id="CALNXJ010000048">
    <property type="protein sequence ID" value="CAH3150952.1"/>
    <property type="molecule type" value="Genomic_DNA"/>
</dbReference>
<dbReference type="Proteomes" id="UP001159428">
    <property type="component" value="Unassembled WGS sequence"/>
</dbReference>
<feature type="transmembrane region" description="Helical" evidence="12">
    <location>
        <begin position="139"/>
        <end position="160"/>
    </location>
</feature>
<feature type="non-terminal residue" evidence="13">
    <location>
        <position position="1"/>
    </location>
</feature>
<evidence type="ECO:0000256" key="9">
    <source>
        <dbReference type="ARBA" id="ARBA00023136"/>
    </source>
</evidence>
<evidence type="ECO:0000256" key="12">
    <source>
        <dbReference type="RuleBase" id="RU361115"/>
    </source>
</evidence>
<accession>A0AAU9XL19</accession>
<evidence type="ECO:0000256" key="5">
    <source>
        <dbReference type="ARBA" id="ARBA00022692"/>
    </source>
</evidence>
<keyword evidence="6 12" id="KW-0276">Fatty acid metabolism</keyword>
<feature type="transmembrane region" description="Helical" evidence="12">
    <location>
        <begin position="203"/>
        <end position="221"/>
    </location>
</feature>
<comment type="subcellular location">
    <subcellularLocation>
        <location evidence="1">Membrane</location>
        <topology evidence="1">Multi-pass membrane protein</topology>
    </subcellularLocation>
</comment>
<evidence type="ECO:0000256" key="10">
    <source>
        <dbReference type="ARBA" id="ARBA00023160"/>
    </source>
</evidence>
<dbReference type="Pfam" id="PF01151">
    <property type="entry name" value="ELO"/>
    <property type="match status" value="1"/>
</dbReference>
<dbReference type="PANTHER" id="PTHR11157:SF134">
    <property type="entry name" value="ELONGATION OF FATTY ACIDS PROTEIN 1-RELATED"/>
    <property type="match status" value="1"/>
</dbReference>
<evidence type="ECO:0000256" key="1">
    <source>
        <dbReference type="ARBA" id="ARBA00004141"/>
    </source>
</evidence>
<keyword evidence="14" id="KW-1185">Reference proteome</keyword>
<evidence type="ECO:0000256" key="11">
    <source>
        <dbReference type="ARBA" id="ARBA00047375"/>
    </source>
</evidence>
<dbReference type="AlphaFoldDB" id="A0AAU9XL19"/>
<sequence length="234" mass="27127">AEKYLNFFKAVVGLRSFPVAIIYLILIPSSLLWKKYTSPLGLHKVLVAYNFLCSALSLYSFAVIVKAYYQGGLLYVFAMEHDADVKHAFTIYLFTKHLELLDTVFMILRHRQRQITFLHVYHHASILLLSDYACHVTPWPAIGVMLGMNSFVHVFLYLYYGQAALNPTQRPQWKKTMTQLQMVQFVVGIVHSSFGYAQHGFCVYSIFYGLSMLGLFGNFYYQAFIRVRREKKSE</sequence>
<evidence type="ECO:0000256" key="4">
    <source>
        <dbReference type="ARBA" id="ARBA00022679"/>
    </source>
</evidence>
<feature type="transmembrane region" description="Helical" evidence="12">
    <location>
        <begin position="180"/>
        <end position="197"/>
    </location>
</feature>
<feature type="transmembrane region" description="Helical" evidence="12">
    <location>
        <begin position="12"/>
        <end position="33"/>
    </location>
</feature>
<comment type="caution">
    <text evidence="13">The sequence shown here is derived from an EMBL/GenBank/DDBJ whole genome shotgun (WGS) entry which is preliminary data.</text>
</comment>
<keyword evidence="3 12" id="KW-0444">Lipid biosynthesis</keyword>
<keyword evidence="4 12" id="KW-0808">Transferase</keyword>
<evidence type="ECO:0000256" key="3">
    <source>
        <dbReference type="ARBA" id="ARBA00022516"/>
    </source>
</evidence>